<reference evidence="3 4" key="1">
    <citation type="submission" date="2019-07" db="EMBL/GenBank/DDBJ databases">
        <title>Genomic Encyclopedia of Archaeal and Bacterial Type Strains, Phase II (KMG-II): from individual species to whole genera.</title>
        <authorList>
            <person name="Goeker M."/>
        </authorList>
    </citation>
    <scope>NUCLEOTIDE SEQUENCE [LARGE SCALE GENOMIC DNA]</scope>
    <source>
        <strain evidence="3 4">ATCC BAA-252</strain>
    </source>
</reference>
<gene>
    <name evidence="3" type="ORF">JM93_01473</name>
</gene>
<keyword evidence="1" id="KW-0560">Oxidoreductase</keyword>
<evidence type="ECO:0000313" key="3">
    <source>
        <dbReference type="EMBL" id="TWI90491.1"/>
    </source>
</evidence>
<evidence type="ECO:0000259" key="2">
    <source>
        <dbReference type="SMART" id="SM00903"/>
    </source>
</evidence>
<comment type="caution">
    <text evidence="3">The sequence shown here is derived from an EMBL/GenBank/DDBJ whole genome shotgun (WGS) entry which is preliminary data.</text>
</comment>
<sequence>MAPNSARTPADSLPLETETFREAMSRIATAVHVVTTDGTGGCFGATISAFASVTDEPASVLVCVNRSSRAHDAIIANKAFCVNTLDAGHETISDAFAGRGKLEMHERFARGNWTKLATGCPGLDNARLSVDCEVFSVTEVGTHSVIIGSVVDLRMREPGKSLIYIRRGYEKVEK</sequence>
<dbReference type="SUPFAM" id="SSF50475">
    <property type="entry name" value="FMN-binding split barrel"/>
    <property type="match status" value="1"/>
</dbReference>
<dbReference type="PANTHER" id="PTHR30466:SF1">
    <property type="entry name" value="FMN REDUCTASE (NADH) RUTF"/>
    <property type="match status" value="1"/>
</dbReference>
<dbReference type="SMART" id="SM00903">
    <property type="entry name" value="Flavin_Reduct"/>
    <property type="match status" value="1"/>
</dbReference>
<dbReference type="AlphaFoldDB" id="A0A562T9Y2"/>
<accession>A0A562T9Y2</accession>
<dbReference type="Pfam" id="PF01613">
    <property type="entry name" value="Flavin_Reduct"/>
    <property type="match status" value="1"/>
</dbReference>
<dbReference type="GO" id="GO:0010181">
    <property type="term" value="F:FMN binding"/>
    <property type="evidence" value="ECO:0007669"/>
    <property type="project" value="InterPro"/>
</dbReference>
<evidence type="ECO:0000256" key="1">
    <source>
        <dbReference type="ARBA" id="ARBA00023002"/>
    </source>
</evidence>
<proteinExistence type="predicted"/>
<dbReference type="EMBL" id="VLLF01000002">
    <property type="protein sequence ID" value="TWI90491.1"/>
    <property type="molecule type" value="Genomic_DNA"/>
</dbReference>
<dbReference type="InterPro" id="IPR002563">
    <property type="entry name" value="Flavin_Rdtase-like_dom"/>
</dbReference>
<feature type="domain" description="Flavin reductase like" evidence="2">
    <location>
        <begin position="24"/>
        <end position="171"/>
    </location>
</feature>
<name>A0A562T9Y2_9HYPH</name>
<evidence type="ECO:0000313" key="4">
    <source>
        <dbReference type="Proteomes" id="UP000320593"/>
    </source>
</evidence>
<dbReference type="Gene3D" id="2.30.110.10">
    <property type="entry name" value="Electron Transport, Fmn-binding Protein, Chain A"/>
    <property type="match status" value="1"/>
</dbReference>
<dbReference type="InterPro" id="IPR050268">
    <property type="entry name" value="NADH-dep_flavin_reductase"/>
</dbReference>
<organism evidence="3 4">
    <name type="scientific">Roseibium hamelinense</name>
    <dbReference type="NCBI Taxonomy" id="150831"/>
    <lineage>
        <taxon>Bacteria</taxon>
        <taxon>Pseudomonadati</taxon>
        <taxon>Pseudomonadota</taxon>
        <taxon>Alphaproteobacteria</taxon>
        <taxon>Hyphomicrobiales</taxon>
        <taxon>Stappiaceae</taxon>
        <taxon>Roseibium</taxon>
    </lineage>
</organism>
<dbReference type="GO" id="GO:0042602">
    <property type="term" value="F:riboflavin reductase (NADPH) activity"/>
    <property type="evidence" value="ECO:0007669"/>
    <property type="project" value="TreeGrafter"/>
</dbReference>
<dbReference type="RefSeq" id="WP_208994983.1">
    <property type="nucleotide sequence ID" value="NZ_SMLY01000085.1"/>
</dbReference>
<dbReference type="PANTHER" id="PTHR30466">
    <property type="entry name" value="FLAVIN REDUCTASE"/>
    <property type="match status" value="1"/>
</dbReference>
<dbReference type="InterPro" id="IPR012349">
    <property type="entry name" value="Split_barrel_FMN-bd"/>
</dbReference>
<protein>
    <submittedName>
        <fullName evidence="3">Flavin reductase</fullName>
    </submittedName>
</protein>
<dbReference type="GO" id="GO:0006208">
    <property type="term" value="P:pyrimidine nucleobase catabolic process"/>
    <property type="evidence" value="ECO:0007669"/>
    <property type="project" value="TreeGrafter"/>
</dbReference>
<dbReference type="Proteomes" id="UP000320593">
    <property type="component" value="Unassembled WGS sequence"/>
</dbReference>
<keyword evidence="4" id="KW-1185">Reference proteome</keyword>